<dbReference type="AlphaFoldDB" id="A0AAD4R4V8"/>
<accession>A0AAD4R4V8</accession>
<reference evidence="2" key="1">
    <citation type="submission" date="2022-01" db="EMBL/GenBank/DDBJ databases">
        <title>Genome Sequence Resource for Two Populations of Ditylenchus destructor, the Migratory Endoparasitic Phytonematode.</title>
        <authorList>
            <person name="Zhang H."/>
            <person name="Lin R."/>
            <person name="Xie B."/>
        </authorList>
    </citation>
    <scope>NUCLEOTIDE SEQUENCE</scope>
    <source>
        <strain evidence="2">BazhouSP</strain>
    </source>
</reference>
<name>A0AAD4R4V8_9BILA</name>
<keyword evidence="1" id="KW-0732">Signal</keyword>
<sequence>MFKVILAFCAIFLISAAVANVGRQTVFESGDLIVNMTDGISIYKKSSGASALCGGYPPVCPPPQGQQCFPLQPTCGGIVVRCCV</sequence>
<protein>
    <submittedName>
        <fullName evidence="2">Uncharacterized protein</fullName>
    </submittedName>
</protein>
<keyword evidence="3" id="KW-1185">Reference proteome</keyword>
<organism evidence="2 3">
    <name type="scientific">Ditylenchus destructor</name>
    <dbReference type="NCBI Taxonomy" id="166010"/>
    <lineage>
        <taxon>Eukaryota</taxon>
        <taxon>Metazoa</taxon>
        <taxon>Ecdysozoa</taxon>
        <taxon>Nematoda</taxon>
        <taxon>Chromadorea</taxon>
        <taxon>Rhabditida</taxon>
        <taxon>Tylenchina</taxon>
        <taxon>Tylenchomorpha</taxon>
        <taxon>Sphaerularioidea</taxon>
        <taxon>Anguinidae</taxon>
        <taxon>Anguininae</taxon>
        <taxon>Ditylenchus</taxon>
    </lineage>
</organism>
<feature type="signal peptide" evidence="1">
    <location>
        <begin position="1"/>
        <end position="19"/>
    </location>
</feature>
<evidence type="ECO:0000256" key="1">
    <source>
        <dbReference type="SAM" id="SignalP"/>
    </source>
</evidence>
<evidence type="ECO:0000313" key="3">
    <source>
        <dbReference type="Proteomes" id="UP001201812"/>
    </source>
</evidence>
<feature type="chain" id="PRO_5042223189" evidence="1">
    <location>
        <begin position="20"/>
        <end position="84"/>
    </location>
</feature>
<proteinExistence type="predicted"/>
<evidence type="ECO:0000313" key="2">
    <source>
        <dbReference type="EMBL" id="KAI1710141.1"/>
    </source>
</evidence>
<gene>
    <name evidence="2" type="ORF">DdX_10815</name>
</gene>
<dbReference type="Proteomes" id="UP001201812">
    <property type="component" value="Unassembled WGS sequence"/>
</dbReference>
<dbReference type="EMBL" id="JAKKPZ010000027">
    <property type="protein sequence ID" value="KAI1710141.1"/>
    <property type="molecule type" value="Genomic_DNA"/>
</dbReference>
<comment type="caution">
    <text evidence="2">The sequence shown here is derived from an EMBL/GenBank/DDBJ whole genome shotgun (WGS) entry which is preliminary data.</text>
</comment>